<dbReference type="Gene3D" id="1.25.40.390">
    <property type="match status" value="1"/>
</dbReference>
<sequence>MTRKYIQKSILCLGLLAAVSCTDNFESINSNPQGSTAESLTQDFNNITGYSKVMFNYVFEQDPLWGYQIQQNLQGDIWSGYMATSNPFNTNNNNMTYNLVNGWNGRAWEDAYTFVMSNALKIKQATKDKGVFPELYAMSQILKIEAMHRVTDIYGPIVFSKYSSEASVKEYDSQEEVYNQMFAELDEAITILSNSADKGVATILTNADFSSYAGKYDKWTKFGNSLRLRLAIRIAVKNPALAKTQAEKSFNQKYSVMTTQSDTFIFKSNFVNPVYGNSNEYQDVNMSADMESILGGYNDPRMDAYFDFSVKYPGQYKGIRTGIDLPVAPEGYSKSLRKDFSKVGKAVNKKETIFLSAAEVYFLRAEGALRGWDMGGDAQTLYEEGIKTSFVQNGLAAGAYLSSTLLPKDYVDPVDSVNNSAAVNSVTVVWDAGASNEVKLQKIITQKWIAGFPDGQEAWSEQRRTGYPKLFPVVKNTSNGVISTQFGVRRVNFVASEIAGNSGGVATGVAKLNGPDNGATRLWWDTGVNF</sequence>
<dbReference type="PROSITE" id="PS51257">
    <property type="entry name" value="PROKAR_LIPOPROTEIN"/>
    <property type="match status" value="1"/>
</dbReference>
<protein>
    <submittedName>
        <fullName evidence="2">SusD/RagB family nutrient-binding outer membrane lipoprotein</fullName>
    </submittedName>
</protein>
<evidence type="ECO:0000313" key="2">
    <source>
        <dbReference type="EMBL" id="MCV9928898.1"/>
    </source>
</evidence>
<proteinExistence type="predicted"/>
<comment type="caution">
    <text evidence="2">The sequence shown here is derived from an EMBL/GenBank/DDBJ whole genome shotgun (WGS) entry which is preliminary data.</text>
</comment>
<organism evidence="2 3">
    <name type="scientific">Flavobacterium shii</name>
    <dbReference type="NCBI Taxonomy" id="2987687"/>
    <lineage>
        <taxon>Bacteria</taxon>
        <taxon>Pseudomonadati</taxon>
        <taxon>Bacteroidota</taxon>
        <taxon>Flavobacteriia</taxon>
        <taxon>Flavobacteriales</taxon>
        <taxon>Flavobacteriaceae</taxon>
        <taxon>Flavobacterium</taxon>
    </lineage>
</organism>
<dbReference type="Pfam" id="PF12741">
    <property type="entry name" value="SusD-like"/>
    <property type="match status" value="1"/>
</dbReference>
<keyword evidence="2" id="KW-0449">Lipoprotein</keyword>
<dbReference type="RefSeq" id="WP_264207004.1">
    <property type="nucleotide sequence ID" value="NZ_JAOZEW010000015.1"/>
</dbReference>
<evidence type="ECO:0000256" key="1">
    <source>
        <dbReference type="SAM" id="SignalP"/>
    </source>
</evidence>
<feature type="chain" id="PRO_5040998022" evidence="1">
    <location>
        <begin position="24"/>
        <end position="530"/>
    </location>
</feature>
<keyword evidence="3" id="KW-1185">Reference proteome</keyword>
<dbReference type="Proteomes" id="UP001151079">
    <property type="component" value="Unassembled WGS sequence"/>
</dbReference>
<reference evidence="2" key="1">
    <citation type="submission" date="2022-10" db="EMBL/GenBank/DDBJ databases">
        <title>Two novel species of Flavobacterium.</title>
        <authorList>
            <person name="Liu Q."/>
            <person name="Xin Y.-H."/>
        </authorList>
    </citation>
    <scope>NUCLEOTIDE SEQUENCE</scope>
    <source>
        <strain evidence="2">LS1R49</strain>
    </source>
</reference>
<gene>
    <name evidence="2" type="ORF">OIU83_14600</name>
</gene>
<dbReference type="InterPro" id="IPR024302">
    <property type="entry name" value="SusD-like"/>
</dbReference>
<dbReference type="InterPro" id="IPR011990">
    <property type="entry name" value="TPR-like_helical_dom_sf"/>
</dbReference>
<accession>A0A9X2ZJS5</accession>
<dbReference type="SUPFAM" id="SSF48452">
    <property type="entry name" value="TPR-like"/>
    <property type="match status" value="1"/>
</dbReference>
<dbReference type="EMBL" id="JAOZEW010000015">
    <property type="protein sequence ID" value="MCV9928898.1"/>
    <property type="molecule type" value="Genomic_DNA"/>
</dbReference>
<dbReference type="AlphaFoldDB" id="A0A9X2ZJS5"/>
<keyword evidence="1" id="KW-0732">Signal</keyword>
<evidence type="ECO:0000313" key="3">
    <source>
        <dbReference type="Proteomes" id="UP001151079"/>
    </source>
</evidence>
<name>A0A9X2ZJS5_9FLAO</name>
<feature type="signal peptide" evidence="1">
    <location>
        <begin position="1"/>
        <end position="23"/>
    </location>
</feature>